<accession>A2E5F0</accession>
<dbReference type="EMBL" id="DS113307">
    <property type="protein sequence ID" value="EAY12111.1"/>
    <property type="molecule type" value="Genomic_DNA"/>
</dbReference>
<evidence type="ECO:0000256" key="2">
    <source>
        <dbReference type="SAM" id="Phobius"/>
    </source>
</evidence>
<name>A2E5F0_TRIV3</name>
<feature type="chain" id="PRO_5002643358" evidence="3">
    <location>
        <begin position="18"/>
        <end position="500"/>
    </location>
</feature>
<evidence type="ECO:0000313" key="4">
    <source>
        <dbReference type="EMBL" id="EAY12111.1"/>
    </source>
</evidence>
<reference evidence="4" key="1">
    <citation type="submission" date="2006-10" db="EMBL/GenBank/DDBJ databases">
        <authorList>
            <person name="Amadeo P."/>
            <person name="Zhao Q."/>
            <person name="Wortman J."/>
            <person name="Fraser-Liggett C."/>
            <person name="Carlton J."/>
        </authorList>
    </citation>
    <scope>NUCLEOTIDE SEQUENCE</scope>
    <source>
        <strain evidence="4">G3</strain>
    </source>
</reference>
<organism evidence="4 5">
    <name type="scientific">Trichomonas vaginalis (strain ATCC PRA-98 / G3)</name>
    <dbReference type="NCBI Taxonomy" id="412133"/>
    <lineage>
        <taxon>Eukaryota</taxon>
        <taxon>Metamonada</taxon>
        <taxon>Parabasalia</taxon>
        <taxon>Trichomonadida</taxon>
        <taxon>Trichomonadidae</taxon>
        <taxon>Trichomonas</taxon>
    </lineage>
</organism>
<proteinExistence type="predicted"/>
<feature type="signal peptide" evidence="3">
    <location>
        <begin position="1"/>
        <end position="17"/>
    </location>
</feature>
<evidence type="ECO:0000313" key="5">
    <source>
        <dbReference type="Proteomes" id="UP000001542"/>
    </source>
</evidence>
<keyword evidence="5" id="KW-1185">Reference proteome</keyword>
<dbReference type="VEuPathDB" id="TrichDB:TVAGG3_0069730"/>
<dbReference type="RefSeq" id="XP_001324334.1">
    <property type="nucleotide sequence ID" value="XM_001324299.1"/>
</dbReference>
<reference evidence="4" key="2">
    <citation type="journal article" date="2007" name="Science">
        <title>Draft genome sequence of the sexually transmitted pathogen Trichomonas vaginalis.</title>
        <authorList>
            <person name="Carlton J.M."/>
            <person name="Hirt R.P."/>
            <person name="Silva J.C."/>
            <person name="Delcher A.L."/>
            <person name="Schatz M."/>
            <person name="Zhao Q."/>
            <person name="Wortman J.R."/>
            <person name="Bidwell S.L."/>
            <person name="Alsmark U.C.M."/>
            <person name="Besteiro S."/>
            <person name="Sicheritz-Ponten T."/>
            <person name="Noel C.J."/>
            <person name="Dacks J.B."/>
            <person name="Foster P.G."/>
            <person name="Simillion C."/>
            <person name="Van de Peer Y."/>
            <person name="Miranda-Saavedra D."/>
            <person name="Barton G.J."/>
            <person name="Westrop G.D."/>
            <person name="Mueller S."/>
            <person name="Dessi D."/>
            <person name="Fiori P.L."/>
            <person name="Ren Q."/>
            <person name="Paulsen I."/>
            <person name="Zhang H."/>
            <person name="Bastida-Corcuera F.D."/>
            <person name="Simoes-Barbosa A."/>
            <person name="Brown M.T."/>
            <person name="Hayes R.D."/>
            <person name="Mukherjee M."/>
            <person name="Okumura C.Y."/>
            <person name="Schneider R."/>
            <person name="Smith A.J."/>
            <person name="Vanacova S."/>
            <person name="Villalvazo M."/>
            <person name="Haas B.J."/>
            <person name="Pertea M."/>
            <person name="Feldblyum T.V."/>
            <person name="Utterback T.R."/>
            <person name="Shu C.L."/>
            <person name="Osoegawa K."/>
            <person name="de Jong P.J."/>
            <person name="Hrdy I."/>
            <person name="Horvathova L."/>
            <person name="Zubacova Z."/>
            <person name="Dolezal P."/>
            <person name="Malik S.B."/>
            <person name="Logsdon J.M. Jr."/>
            <person name="Henze K."/>
            <person name="Gupta A."/>
            <person name="Wang C.C."/>
            <person name="Dunne R.L."/>
            <person name="Upcroft J.A."/>
            <person name="Upcroft P."/>
            <person name="White O."/>
            <person name="Salzberg S.L."/>
            <person name="Tang P."/>
            <person name="Chiu C.-H."/>
            <person name="Lee Y.-S."/>
            <person name="Embley T.M."/>
            <person name="Coombs G.H."/>
            <person name="Mottram J.C."/>
            <person name="Tachezy J."/>
            <person name="Fraser-Liggett C.M."/>
            <person name="Johnson P.J."/>
        </authorList>
    </citation>
    <scope>NUCLEOTIDE SEQUENCE [LARGE SCALE GENOMIC DNA]</scope>
    <source>
        <strain evidence="4">G3</strain>
    </source>
</reference>
<evidence type="ECO:0000256" key="3">
    <source>
        <dbReference type="SAM" id="SignalP"/>
    </source>
</evidence>
<evidence type="ECO:0000256" key="1">
    <source>
        <dbReference type="SAM" id="Coils"/>
    </source>
</evidence>
<dbReference type="Proteomes" id="UP000001542">
    <property type="component" value="Unassembled WGS sequence"/>
</dbReference>
<feature type="transmembrane region" description="Helical" evidence="2">
    <location>
        <begin position="465"/>
        <end position="483"/>
    </location>
</feature>
<keyword evidence="2" id="KW-0812">Transmembrane</keyword>
<sequence>MLFFCLSLALSHGTVLEKPISTKLHVELGGFENASNVRSKLEDSLGIFSRTKHYKNFDVTIEYYFAEMPGMLVHDTVQTIKTNSVPTDFEQVRQYEFGPDSDIVQSITQHVNSNKKDDYPHLFLVNLGPDTSYQLEYGNSPEPNDCFVFNSKIAFCAFNIGQIGAEAALFRRISEFVNTIVLPDVPIQDNPIPSTLDIPIISFTEFSLKTNQLHDPLYKILPRIIKDRITVTKKNLFNYPLIAAGIFRPPQCNNVDLMDLILSNSHVLGPSMAYAFEEDKSKLILPTFVFPDNDSIAYVEGKTSAILSTEKDVYRLALSAIAENLPGIKTSFGGHHPIFPYGGSDDFSELFEDSVSKSFIFGDLQHAIQVYEEVNKTVDWINSQKLYSNRFLPSSLQKVLDLINKTAIRVSNNQLDKALSSSMSARDEADKLKDNVDKVKMKVEIFGRCCPVIKVVKKPLMKPSWVAFCLTAIILIYALLKFISLYKNKRRGYIPAVFDF</sequence>
<keyword evidence="2" id="KW-0472">Membrane</keyword>
<feature type="coiled-coil region" evidence="1">
    <location>
        <begin position="415"/>
        <end position="442"/>
    </location>
</feature>
<dbReference type="SMR" id="A2E5F0"/>
<gene>
    <name evidence="4" type="ORF">TVAG_301280</name>
</gene>
<keyword evidence="2" id="KW-1133">Transmembrane helix</keyword>
<dbReference type="InParanoid" id="A2E5F0"/>
<dbReference type="AlphaFoldDB" id="A2E5F0"/>
<keyword evidence="1" id="KW-0175">Coiled coil</keyword>
<protein>
    <submittedName>
        <fullName evidence="4">Uncharacterized protein</fullName>
    </submittedName>
</protein>
<keyword evidence="3" id="KW-0732">Signal</keyword>
<dbReference type="VEuPathDB" id="TrichDB:TVAG_301280"/>
<dbReference type="KEGG" id="tva:4770073"/>